<dbReference type="Pfam" id="PF00005">
    <property type="entry name" value="ABC_tran"/>
    <property type="match status" value="1"/>
</dbReference>
<dbReference type="AlphaFoldDB" id="A0A516H295"/>
<proteinExistence type="inferred from homology"/>
<keyword evidence="8" id="KW-1185">Reference proteome</keyword>
<evidence type="ECO:0000313" key="7">
    <source>
        <dbReference type="EMBL" id="QDO97898.1"/>
    </source>
</evidence>
<dbReference type="InterPro" id="IPR003593">
    <property type="entry name" value="AAA+_ATPase"/>
</dbReference>
<evidence type="ECO:0000259" key="6">
    <source>
        <dbReference type="PROSITE" id="PS50893"/>
    </source>
</evidence>
<dbReference type="GO" id="GO:0005524">
    <property type="term" value="F:ATP binding"/>
    <property type="evidence" value="ECO:0007669"/>
    <property type="project" value="UniProtKB-KW"/>
</dbReference>
<dbReference type="Pfam" id="PF08352">
    <property type="entry name" value="oligo_HPY"/>
    <property type="match status" value="1"/>
</dbReference>
<reference evidence="7 8" key="1">
    <citation type="submission" date="2019-07" db="EMBL/GenBank/DDBJ databases">
        <title>Genome sequencing for Ferrovibrio sp. K5.</title>
        <authorList>
            <person name="Park S.-J."/>
        </authorList>
    </citation>
    <scope>NUCLEOTIDE SEQUENCE [LARGE SCALE GENOMIC DNA]</scope>
    <source>
        <strain evidence="7 8">K5</strain>
    </source>
</reference>
<protein>
    <submittedName>
        <fullName evidence="7">ATP-binding cassette domain-containing protein</fullName>
    </submittedName>
</protein>
<dbReference type="Gene3D" id="3.40.50.300">
    <property type="entry name" value="P-loop containing nucleotide triphosphate hydrolases"/>
    <property type="match status" value="1"/>
</dbReference>
<accession>A0A516H295</accession>
<dbReference type="InterPro" id="IPR017871">
    <property type="entry name" value="ABC_transporter-like_CS"/>
</dbReference>
<dbReference type="GO" id="GO:0016887">
    <property type="term" value="F:ATP hydrolysis activity"/>
    <property type="evidence" value="ECO:0007669"/>
    <property type="project" value="InterPro"/>
</dbReference>
<keyword evidence="5 7" id="KW-0067">ATP-binding</keyword>
<dbReference type="InterPro" id="IPR013563">
    <property type="entry name" value="Oligopep_ABC_C"/>
</dbReference>
<dbReference type="NCBIfam" id="TIGR01727">
    <property type="entry name" value="oligo_HPY"/>
    <property type="match status" value="1"/>
</dbReference>
<evidence type="ECO:0000256" key="2">
    <source>
        <dbReference type="ARBA" id="ARBA00005417"/>
    </source>
</evidence>
<evidence type="ECO:0000256" key="4">
    <source>
        <dbReference type="ARBA" id="ARBA00022741"/>
    </source>
</evidence>
<dbReference type="GO" id="GO:0005886">
    <property type="term" value="C:plasma membrane"/>
    <property type="evidence" value="ECO:0007669"/>
    <property type="project" value="UniProtKB-SubCell"/>
</dbReference>
<dbReference type="CDD" id="cd03257">
    <property type="entry name" value="ABC_NikE_OppD_transporters"/>
    <property type="match status" value="1"/>
</dbReference>
<gene>
    <name evidence="7" type="ORF">FNB15_11750</name>
</gene>
<comment type="similarity">
    <text evidence="2">Belongs to the ABC transporter superfamily.</text>
</comment>
<dbReference type="GO" id="GO:0015833">
    <property type="term" value="P:peptide transport"/>
    <property type="evidence" value="ECO:0007669"/>
    <property type="project" value="InterPro"/>
</dbReference>
<dbReference type="InterPro" id="IPR050319">
    <property type="entry name" value="ABC_transp_ATP-bind"/>
</dbReference>
<feature type="domain" description="ABC transporter" evidence="6">
    <location>
        <begin position="23"/>
        <end position="265"/>
    </location>
</feature>
<keyword evidence="3" id="KW-0813">Transport</keyword>
<dbReference type="RefSeq" id="WP_144068879.1">
    <property type="nucleotide sequence ID" value="NZ_CP041636.1"/>
</dbReference>
<keyword evidence="4" id="KW-0547">Nucleotide-binding</keyword>
<dbReference type="Proteomes" id="UP000317496">
    <property type="component" value="Chromosome"/>
</dbReference>
<dbReference type="GO" id="GO:0055085">
    <property type="term" value="P:transmembrane transport"/>
    <property type="evidence" value="ECO:0007669"/>
    <property type="project" value="UniProtKB-ARBA"/>
</dbReference>
<dbReference type="KEGG" id="fer:FNB15_11750"/>
<dbReference type="PROSITE" id="PS00211">
    <property type="entry name" value="ABC_TRANSPORTER_1"/>
    <property type="match status" value="1"/>
</dbReference>
<dbReference type="PROSITE" id="PS50893">
    <property type="entry name" value="ABC_TRANSPORTER_2"/>
    <property type="match status" value="1"/>
</dbReference>
<dbReference type="PANTHER" id="PTHR43776">
    <property type="entry name" value="TRANSPORT ATP-BINDING PROTEIN"/>
    <property type="match status" value="1"/>
</dbReference>
<dbReference type="EMBL" id="CP041636">
    <property type="protein sequence ID" value="QDO97898.1"/>
    <property type="molecule type" value="Genomic_DNA"/>
</dbReference>
<organism evidence="7 8">
    <name type="scientific">Ferrovibrio terrae</name>
    <dbReference type="NCBI Taxonomy" id="2594003"/>
    <lineage>
        <taxon>Bacteria</taxon>
        <taxon>Pseudomonadati</taxon>
        <taxon>Pseudomonadota</taxon>
        <taxon>Alphaproteobacteria</taxon>
        <taxon>Rhodospirillales</taxon>
        <taxon>Rhodospirillaceae</taxon>
        <taxon>Ferrovibrio</taxon>
    </lineage>
</organism>
<dbReference type="SUPFAM" id="SSF52540">
    <property type="entry name" value="P-loop containing nucleoside triphosphate hydrolases"/>
    <property type="match status" value="1"/>
</dbReference>
<comment type="subcellular location">
    <subcellularLocation>
        <location evidence="1">Cell inner membrane</location>
        <topology evidence="1">Peripheral membrane protein</topology>
    </subcellularLocation>
</comment>
<dbReference type="PANTHER" id="PTHR43776:SF7">
    <property type="entry name" value="D,D-DIPEPTIDE TRANSPORT ATP-BINDING PROTEIN DDPF-RELATED"/>
    <property type="match status" value="1"/>
</dbReference>
<evidence type="ECO:0000256" key="3">
    <source>
        <dbReference type="ARBA" id="ARBA00022448"/>
    </source>
</evidence>
<dbReference type="FunFam" id="3.40.50.300:FF:000016">
    <property type="entry name" value="Oligopeptide ABC transporter ATP-binding component"/>
    <property type="match status" value="1"/>
</dbReference>
<dbReference type="InterPro" id="IPR003439">
    <property type="entry name" value="ABC_transporter-like_ATP-bd"/>
</dbReference>
<evidence type="ECO:0000256" key="5">
    <source>
        <dbReference type="ARBA" id="ARBA00022840"/>
    </source>
</evidence>
<dbReference type="SMART" id="SM00382">
    <property type="entry name" value="AAA"/>
    <property type="match status" value="1"/>
</dbReference>
<dbReference type="InterPro" id="IPR027417">
    <property type="entry name" value="P-loop_NTPase"/>
</dbReference>
<name>A0A516H295_9PROT</name>
<dbReference type="OrthoDB" id="37801at2"/>
<evidence type="ECO:0000313" key="8">
    <source>
        <dbReference type="Proteomes" id="UP000317496"/>
    </source>
</evidence>
<sequence>MTGPILELKGVSKRFVWRLDIAAHIANLFGAGIKERAVHAVNHVDLTIQEGEVVGLVGESGCGKSTLGRIVAGIMDATEGTIQYRGKVIADRSSAEQRAYQLGVQMIFQDPYASLNPRMRVEEIIGEAPVAHGMIKRHEMADYVEKIMLQVGLDPRYRKRYPHQFSGGQRQRIGIARALAVKPQFIVCDEAVAALDVSIQAQVLNLFMDLREQLGLTYLFISHNLSVVEHISDRVVIMYLGRVVESAPTEQLFAAPNHPYTQALLAEAPKLVAERRDYLPIKGEIPSPLNPPPGCHFHPRCPRAFARCKAEVPALKEIAPGRLSACHLNDAA</sequence>
<evidence type="ECO:0000256" key="1">
    <source>
        <dbReference type="ARBA" id="ARBA00004417"/>
    </source>
</evidence>